<evidence type="ECO:0000313" key="2">
    <source>
        <dbReference type="EMBL" id="KOB89615.1"/>
    </source>
</evidence>
<sequence length="76" mass="9300">MFRDYYYSFLFLFHFHIFLYPVPLFFRLVKTPLIYLKVLIANLLHSERTVQISNTPAPYGRRHWSGTNARREERFS</sequence>
<dbReference type="Proteomes" id="UP000054282">
    <property type="component" value="Unassembled WGS sequence"/>
</dbReference>
<keyword evidence="1" id="KW-0472">Membrane</keyword>
<dbReference type="EMBL" id="GG702774">
    <property type="protein sequence ID" value="KOB89615.1"/>
    <property type="molecule type" value="Genomic_DNA"/>
</dbReference>
<keyword evidence="1" id="KW-0812">Transmembrane</keyword>
<proteinExistence type="predicted"/>
<dbReference type="KEGG" id="pfd:PFDG_05165"/>
<organism evidence="2 3">
    <name type="scientific">Plasmodium falciparum (isolate Dd2)</name>
    <dbReference type="NCBI Taxonomy" id="57267"/>
    <lineage>
        <taxon>Eukaryota</taxon>
        <taxon>Sar</taxon>
        <taxon>Alveolata</taxon>
        <taxon>Apicomplexa</taxon>
        <taxon>Aconoidasida</taxon>
        <taxon>Haemosporida</taxon>
        <taxon>Plasmodiidae</taxon>
        <taxon>Plasmodium</taxon>
        <taxon>Plasmodium (Laverania)</taxon>
    </lineage>
</organism>
<protein>
    <submittedName>
        <fullName evidence="2">Uncharacterized protein</fullName>
    </submittedName>
</protein>
<gene>
    <name evidence="2" type="ORF">PFDG_05165</name>
</gene>
<feature type="non-terminal residue" evidence="2">
    <location>
        <position position="76"/>
    </location>
</feature>
<name>A0A0L7MAI0_PLAF4</name>
<reference evidence="3" key="1">
    <citation type="submission" date="2006-09" db="EMBL/GenBank/DDBJ databases">
        <title>Annotation of Plasmodium falciparum Dd2.</title>
        <authorList>
            <consortium name="The Broad Institute Genome Sequencing Platform"/>
            <person name="Volkman S.K."/>
            <person name="Neafsey D.E."/>
            <person name="Dash A.P."/>
            <person name="Chitnis C.E."/>
            <person name="Hartl D.L."/>
            <person name="Young S.K."/>
            <person name="Zeng Q."/>
            <person name="Koehrsen M."/>
            <person name="Alvarado L."/>
            <person name="Berlin A."/>
            <person name="Borenstein D."/>
            <person name="Chapman S.B."/>
            <person name="Chen Z."/>
            <person name="Engels R."/>
            <person name="Freedman E."/>
            <person name="Gellesch M."/>
            <person name="Goldberg J."/>
            <person name="Griggs A."/>
            <person name="Gujja S."/>
            <person name="Heilman E.R."/>
            <person name="Heiman D.I."/>
            <person name="Howarth C."/>
            <person name="Jen D."/>
            <person name="Larson L."/>
            <person name="Mehta T."/>
            <person name="Neiman D."/>
            <person name="Park D."/>
            <person name="Pearson M."/>
            <person name="Roberts A."/>
            <person name="Saif S."/>
            <person name="Shea T."/>
            <person name="Shenoy N."/>
            <person name="Sisk P."/>
            <person name="Stolte C."/>
            <person name="Sykes S."/>
            <person name="Walk T."/>
            <person name="White J."/>
            <person name="Yandava C."/>
            <person name="Haas B."/>
            <person name="Henn M.R."/>
            <person name="Nusbaum C."/>
            <person name="Birren B."/>
        </authorList>
    </citation>
    <scope>NUCLEOTIDE SEQUENCE [LARGE SCALE GENOMIC DNA]</scope>
</reference>
<feature type="transmembrane region" description="Helical" evidence="1">
    <location>
        <begin position="6"/>
        <end position="29"/>
    </location>
</feature>
<keyword evidence="1" id="KW-1133">Transmembrane helix</keyword>
<accession>A0A0L7MAI0</accession>
<reference evidence="3" key="2">
    <citation type="submission" date="2006-09" db="EMBL/GenBank/DDBJ databases">
        <title>The genome sequence of Plasmodium falciparum Dd2.</title>
        <authorList>
            <consortium name="The Broad Institute Genome Sequencing Platform"/>
            <person name="Birren B."/>
            <person name="Lander E."/>
            <person name="Galagan J."/>
            <person name="Nusbaum C."/>
            <person name="Devon K."/>
            <person name="Henn M."/>
            <person name="Jaffe D."/>
            <person name="Butler J."/>
            <person name="Alvarez P."/>
            <person name="Gnerre S."/>
            <person name="Grabherr M."/>
            <person name="Kleber M."/>
            <person name="Mauceli E."/>
            <person name="Brockman W."/>
            <person name="MacCallum I.A."/>
            <person name="Rounsley S."/>
            <person name="Young S."/>
            <person name="LaButti K."/>
            <person name="Pushparaj V."/>
            <person name="DeCaprio D."/>
            <person name="Crawford M."/>
            <person name="Koehrsen M."/>
            <person name="Engels R."/>
            <person name="Montgomery P."/>
            <person name="Pearson M."/>
            <person name="Howarth C."/>
            <person name="Larson L."/>
            <person name="Luoma S."/>
            <person name="White J."/>
            <person name="Kodira C."/>
            <person name="Zeng Q."/>
            <person name="O'Leary S."/>
            <person name="Yandava C."/>
            <person name="Alvarado L."/>
            <person name="Wirth D."/>
            <person name="Volkman S."/>
            <person name="Hartl D."/>
        </authorList>
    </citation>
    <scope>NUCLEOTIDE SEQUENCE [LARGE SCALE GENOMIC DNA]</scope>
</reference>
<evidence type="ECO:0000313" key="3">
    <source>
        <dbReference type="Proteomes" id="UP000054282"/>
    </source>
</evidence>
<evidence type="ECO:0000256" key="1">
    <source>
        <dbReference type="SAM" id="Phobius"/>
    </source>
</evidence>
<dbReference type="Pfam" id="PF06728">
    <property type="entry name" value="PIG-U"/>
    <property type="match status" value="1"/>
</dbReference>
<dbReference type="AlphaFoldDB" id="A0A0L7MAI0"/>